<feature type="domain" description="IMP dehydrogenase/GMP reductase" evidence="4">
    <location>
        <begin position="16"/>
        <end position="301"/>
    </location>
</feature>
<keyword evidence="2 5" id="KW-0560">Oxidoreductase</keyword>
<comment type="similarity">
    <text evidence="1">Belongs to the IMPDH/GMPR family.</text>
</comment>
<evidence type="ECO:0000313" key="5">
    <source>
        <dbReference type="EMBL" id="MDQ0426284.1"/>
    </source>
</evidence>
<dbReference type="PANTHER" id="PTHR11911:SF85">
    <property type="entry name" value="INOSINE-5'-MONOPHOSPHATE DEHYDROGENASE"/>
    <property type="match status" value="1"/>
</dbReference>
<reference evidence="5 6" key="1">
    <citation type="submission" date="2023-07" db="EMBL/GenBank/DDBJ databases">
        <title>Sequencing the genomes of 1000 actinobacteria strains.</title>
        <authorList>
            <person name="Klenk H.-P."/>
        </authorList>
    </citation>
    <scope>NUCLEOTIDE SEQUENCE [LARGE SCALE GENOMIC DNA]</scope>
    <source>
        <strain evidence="5 6">DSM 14785</strain>
    </source>
</reference>
<dbReference type="Pfam" id="PF00478">
    <property type="entry name" value="IMPDH"/>
    <property type="match status" value="1"/>
</dbReference>
<evidence type="ECO:0000256" key="1">
    <source>
        <dbReference type="ARBA" id="ARBA00005502"/>
    </source>
</evidence>
<dbReference type="InterPro" id="IPR005992">
    <property type="entry name" value="IMP_DH-rel2"/>
</dbReference>
<dbReference type="Proteomes" id="UP001240250">
    <property type="component" value="Unassembled WGS sequence"/>
</dbReference>
<dbReference type="SMART" id="SM01240">
    <property type="entry name" value="IMPDH"/>
    <property type="match status" value="1"/>
</dbReference>
<dbReference type="CDD" id="cd00381">
    <property type="entry name" value="IMPDH"/>
    <property type="match status" value="1"/>
</dbReference>
<dbReference type="GO" id="GO:0003938">
    <property type="term" value="F:IMP dehydrogenase activity"/>
    <property type="evidence" value="ECO:0007669"/>
    <property type="project" value="UniProtKB-EC"/>
</dbReference>
<proteinExistence type="inferred from homology"/>
<gene>
    <name evidence="5" type="ORF">JO380_002665</name>
</gene>
<name>A0ABU0GLQ1_9CELL</name>
<dbReference type="NCBIfam" id="TIGR01304">
    <property type="entry name" value="IMP_DH_rel_2"/>
    <property type="match status" value="1"/>
</dbReference>
<dbReference type="EC" id="1.1.1.205" evidence="5"/>
<evidence type="ECO:0000256" key="3">
    <source>
        <dbReference type="ARBA" id="ARBA00023027"/>
    </source>
</evidence>
<accession>A0ABU0GLQ1</accession>
<sequence length="374" mass="39586">MSSEIEIGRGKRGRRAFSFDDIAVVPSRRTRDPEEVSVGWQIDAYHFDLPILAAPMDSVVSPATAVALGQAGGVGVLDLEGLWTRYDDPTPLLAEIATLAPARATARMQEIYAAPIRPELIRARLQEIRDAGVVVAGALSPQRTQEHWRTVVDAGVDLFVIRGTTVSAEHVSGRAEPLNLKRFIYELDVPVIVGGASTYTAALHLMRTGAAGVLVGFGGGAAHTTRVSLGIHAPMATAVADVAAARRDYLDESGGRYVHVIADGGVGRSGDLVKAVACGADAVMLGAALARATDAPGRGFHWGSEAHHPQLPRGERVEVGTVGTLEQILFGPGHTADGTLNLVGALRRAMATTGYSDLKEFQRIEVVVSPYQPR</sequence>
<evidence type="ECO:0000313" key="6">
    <source>
        <dbReference type="Proteomes" id="UP001240250"/>
    </source>
</evidence>
<dbReference type="Gene3D" id="3.20.20.70">
    <property type="entry name" value="Aldolase class I"/>
    <property type="match status" value="1"/>
</dbReference>
<dbReference type="PANTHER" id="PTHR11911">
    <property type="entry name" value="INOSINE-5-MONOPHOSPHATE DEHYDROGENASE RELATED"/>
    <property type="match status" value="1"/>
</dbReference>
<protein>
    <submittedName>
        <fullName evidence="5">IMP dehydrogenase</fullName>
        <ecNumber evidence="5">1.1.1.205</ecNumber>
    </submittedName>
</protein>
<comment type="caution">
    <text evidence="5">The sequence shown here is derived from an EMBL/GenBank/DDBJ whole genome shotgun (WGS) entry which is preliminary data.</text>
</comment>
<dbReference type="InterPro" id="IPR001093">
    <property type="entry name" value="IMP_DH_GMPRt"/>
</dbReference>
<dbReference type="InterPro" id="IPR013785">
    <property type="entry name" value="Aldolase_TIM"/>
</dbReference>
<dbReference type="SUPFAM" id="SSF51412">
    <property type="entry name" value="Inosine monophosphate dehydrogenase (IMPDH)"/>
    <property type="match status" value="1"/>
</dbReference>
<dbReference type="InterPro" id="IPR005990">
    <property type="entry name" value="IMP_DH"/>
</dbReference>
<evidence type="ECO:0000256" key="2">
    <source>
        <dbReference type="ARBA" id="ARBA00023002"/>
    </source>
</evidence>
<keyword evidence="3" id="KW-0520">NAD</keyword>
<keyword evidence="6" id="KW-1185">Reference proteome</keyword>
<organism evidence="5 6">
    <name type="scientific">Cellulomonas iranensis</name>
    <dbReference type="NCBI Taxonomy" id="76862"/>
    <lineage>
        <taxon>Bacteria</taxon>
        <taxon>Bacillati</taxon>
        <taxon>Actinomycetota</taxon>
        <taxon>Actinomycetes</taxon>
        <taxon>Micrococcales</taxon>
        <taxon>Cellulomonadaceae</taxon>
        <taxon>Cellulomonas</taxon>
    </lineage>
</organism>
<evidence type="ECO:0000259" key="4">
    <source>
        <dbReference type="Pfam" id="PF00478"/>
    </source>
</evidence>
<dbReference type="EMBL" id="JAUSVM010000001">
    <property type="protein sequence ID" value="MDQ0426284.1"/>
    <property type="molecule type" value="Genomic_DNA"/>
</dbReference>
<dbReference type="RefSeq" id="WP_046528940.1">
    <property type="nucleotide sequence ID" value="NZ_CP084585.1"/>
</dbReference>